<keyword evidence="2" id="KW-1185">Reference proteome</keyword>
<dbReference type="Proteomes" id="UP000010411">
    <property type="component" value="Unassembled WGS sequence"/>
</dbReference>
<proteinExistence type="predicted"/>
<dbReference type="PATRIC" id="fig|698759.3.peg.6782"/>
<evidence type="ECO:0000313" key="1">
    <source>
        <dbReference type="EMBL" id="EKX62518.1"/>
    </source>
</evidence>
<protein>
    <submittedName>
        <fullName evidence="1">Uncharacterized protein</fullName>
    </submittedName>
</protein>
<reference evidence="1 2" key="1">
    <citation type="submission" date="2012-11" db="EMBL/GenBank/DDBJ databases">
        <authorList>
            <person name="Huguet-Tapia J.C."/>
            <person name="Durkin A.S."/>
            <person name="Pettis G.S."/>
            <person name="Badger J.H."/>
        </authorList>
    </citation>
    <scope>NUCLEOTIDE SEQUENCE [LARGE SCALE GENOMIC DNA]</scope>
    <source>
        <strain evidence="1 2">91-03</strain>
    </source>
</reference>
<accession>L1KQ63</accession>
<evidence type="ECO:0000313" key="2">
    <source>
        <dbReference type="Proteomes" id="UP000010411"/>
    </source>
</evidence>
<name>L1KQ63_9ACTN</name>
<sequence length="51" mass="5520">MSSLGTYSWLTGVIATVRLGRPSAELRWAVSAAENGREQGGDRAHGWCSRD</sequence>
<dbReference type="AlphaFoldDB" id="L1KQ63"/>
<gene>
    <name evidence="1" type="ORF">STRIP9103_00237</name>
</gene>
<organism evidence="1 2">
    <name type="scientific">Streptomyces ipomoeae 91-03</name>
    <dbReference type="NCBI Taxonomy" id="698759"/>
    <lineage>
        <taxon>Bacteria</taxon>
        <taxon>Bacillati</taxon>
        <taxon>Actinomycetota</taxon>
        <taxon>Actinomycetes</taxon>
        <taxon>Kitasatosporales</taxon>
        <taxon>Streptomycetaceae</taxon>
        <taxon>Streptomyces</taxon>
    </lineage>
</organism>
<dbReference type="EMBL" id="AEJC01000513">
    <property type="protein sequence ID" value="EKX62518.1"/>
    <property type="molecule type" value="Genomic_DNA"/>
</dbReference>
<comment type="caution">
    <text evidence="1">The sequence shown here is derived from an EMBL/GenBank/DDBJ whole genome shotgun (WGS) entry which is preliminary data.</text>
</comment>